<evidence type="ECO:0000313" key="3">
    <source>
        <dbReference type="Proteomes" id="UP000275663"/>
    </source>
</evidence>
<accession>A0A3S9HEZ2</accession>
<feature type="transmembrane region" description="Helical" evidence="1">
    <location>
        <begin position="127"/>
        <end position="153"/>
    </location>
</feature>
<dbReference type="AlphaFoldDB" id="A0A3S9HEZ2"/>
<proteinExistence type="predicted"/>
<keyword evidence="1" id="KW-0472">Membrane</keyword>
<feature type="transmembrane region" description="Helical" evidence="1">
    <location>
        <begin position="233"/>
        <end position="255"/>
    </location>
</feature>
<evidence type="ECO:0000313" key="2">
    <source>
        <dbReference type="EMBL" id="AZP10687.1"/>
    </source>
</evidence>
<feature type="transmembrane region" description="Helical" evidence="1">
    <location>
        <begin position="173"/>
        <end position="196"/>
    </location>
</feature>
<name>A0A3S9HEZ2_9BURK</name>
<feature type="transmembrane region" description="Helical" evidence="1">
    <location>
        <begin position="57"/>
        <end position="74"/>
    </location>
</feature>
<dbReference type="Proteomes" id="UP000275663">
    <property type="component" value="Chromosome"/>
</dbReference>
<keyword evidence="1" id="KW-1133">Transmembrane helix</keyword>
<feature type="transmembrane region" description="Helical" evidence="1">
    <location>
        <begin position="208"/>
        <end position="227"/>
    </location>
</feature>
<protein>
    <submittedName>
        <fullName evidence="2">DUF2189 domain-containing protein</fullName>
    </submittedName>
</protein>
<dbReference type="Pfam" id="PF09955">
    <property type="entry name" value="DUF2189"/>
    <property type="match status" value="1"/>
</dbReference>
<keyword evidence="3" id="KW-1185">Reference proteome</keyword>
<dbReference type="EMBL" id="CP034464">
    <property type="protein sequence ID" value="AZP10687.1"/>
    <property type="molecule type" value="Genomic_DNA"/>
</dbReference>
<sequence>MSQQSSGRAGDSAAPDIKTVIDEESPFPPIRRVGMFRALVWLQLGWKDFLAAPKVSLFYGLCFAAMGWLLNTVLAHAPQYLSAMSCGFLLLGPLLSLGLYDISRRLEREKSGMLVTLFSMRGRWSNIGILALVLAVIMLVWARASLVVFALFYNKGMPTMHGFLSQLFSLANLEFIAVYCCIGFVFASLVFAISWVSIPLMLDRDTDAITAMIISTVSLFINVPATLVWAVMIVALVVLGFFSWNLGLIIAMPVVGHATWHAYREVVGRHGETP</sequence>
<dbReference type="InterPro" id="IPR018692">
    <property type="entry name" value="DUF2189"/>
</dbReference>
<gene>
    <name evidence="2" type="ORF">EJN92_00750</name>
</gene>
<dbReference type="OrthoDB" id="5621705at2"/>
<evidence type="ECO:0000256" key="1">
    <source>
        <dbReference type="SAM" id="Phobius"/>
    </source>
</evidence>
<reference evidence="2 3" key="1">
    <citation type="journal article" date="2011" name="Int. J. Syst. Evol. Microbiol.">
        <title>Description of Undibacterium oligocarboniphilum sp. nov., isolated from purified water, and Undibacterium pigrum strain CCUG 49012 as the type strain of Undibacterium parvum sp. nov., and emended descriptions of the genus Undibacterium and the species Undibacterium pigrum.</title>
        <authorList>
            <person name="Eder W."/>
            <person name="Wanner G."/>
            <person name="Ludwig W."/>
            <person name="Busse H.J."/>
            <person name="Ziemke-Kageler F."/>
            <person name="Lang E."/>
        </authorList>
    </citation>
    <scope>NUCLEOTIDE SEQUENCE [LARGE SCALE GENOMIC DNA]</scope>
    <source>
        <strain evidence="2 3">DSM 23061</strain>
    </source>
</reference>
<organism evidence="2 3">
    <name type="scientific">Undibacterium parvum</name>
    <dbReference type="NCBI Taxonomy" id="401471"/>
    <lineage>
        <taxon>Bacteria</taxon>
        <taxon>Pseudomonadati</taxon>
        <taxon>Pseudomonadota</taxon>
        <taxon>Betaproteobacteria</taxon>
        <taxon>Burkholderiales</taxon>
        <taxon>Oxalobacteraceae</taxon>
        <taxon>Undibacterium</taxon>
    </lineage>
</organism>
<keyword evidence="1" id="KW-0812">Transmembrane</keyword>
<dbReference type="RefSeq" id="WP_126126086.1">
    <property type="nucleotide sequence ID" value="NZ_CP034464.1"/>
</dbReference>
<dbReference type="KEGG" id="upv:EJN92_00750"/>
<feature type="transmembrane region" description="Helical" evidence="1">
    <location>
        <begin position="80"/>
        <end position="100"/>
    </location>
</feature>